<dbReference type="EnsemblPlants" id="Kaladp0101s0008.1.v1.1">
    <property type="protein sequence ID" value="Kaladp0101s0008.1.v1.1"/>
    <property type="gene ID" value="Kaladp0101s0008.v1.1"/>
</dbReference>
<proteinExistence type="predicted"/>
<dbReference type="Gramene" id="Kaladp0101s0008.1.v1.1">
    <property type="protein sequence ID" value="Kaladp0101s0008.1.v1.1"/>
    <property type="gene ID" value="Kaladp0101s0008.v1.1"/>
</dbReference>
<evidence type="ECO:0000313" key="1">
    <source>
        <dbReference type="EnsemblPlants" id="Kaladp0101s0008.1.v1.1"/>
    </source>
</evidence>
<dbReference type="AlphaFoldDB" id="A0A7N0V4G8"/>
<evidence type="ECO:0000313" key="2">
    <source>
        <dbReference type="Proteomes" id="UP000594263"/>
    </source>
</evidence>
<sequence>MMMPISKLYNHSTFDFSLFQKLLGLDVIPDVCRTSQATKPHLSTNHLEENEDGRVVVVDHKNNKFALDVSCIRGGAPGRTRGLKLHPLSNGGDQTDQFII</sequence>
<reference evidence="1" key="1">
    <citation type="submission" date="2021-01" db="UniProtKB">
        <authorList>
            <consortium name="EnsemblPlants"/>
        </authorList>
    </citation>
    <scope>IDENTIFICATION</scope>
</reference>
<dbReference type="Proteomes" id="UP000594263">
    <property type="component" value="Unplaced"/>
</dbReference>
<protein>
    <submittedName>
        <fullName evidence="1">Uncharacterized protein</fullName>
    </submittedName>
</protein>
<organism evidence="1 2">
    <name type="scientific">Kalanchoe fedtschenkoi</name>
    <name type="common">Lavender scallops</name>
    <name type="synonym">South American air plant</name>
    <dbReference type="NCBI Taxonomy" id="63787"/>
    <lineage>
        <taxon>Eukaryota</taxon>
        <taxon>Viridiplantae</taxon>
        <taxon>Streptophyta</taxon>
        <taxon>Embryophyta</taxon>
        <taxon>Tracheophyta</taxon>
        <taxon>Spermatophyta</taxon>
        <taxon>Magnoliopsida</taxon>
        <taxon>eudicotyledons</taxon>
        <taxon>Gunneridae</taxon>
        <taxon>Pentapetalae</taxon>
        <taxon>Saxifragales</taxon>
        <taxon>Crassulaceae</taxon>
        <taxon>Kalanchoe</taxon>
    </lineage>
</organism>
<keyword evidence="2" id="KW-1185">Reference proteome</keyword>
<name>A0A7N0V4G8_KALFE</name>
<accession>A0A7N0V4G8</accession>